<comment type="caution">
    <text evidence="1">The sequence shown here is derived from an EMBL/GenBank/DDBJ whole genome shotgun (WGS) entry which is preliminary data.</text>
</comment>
<reference evidence="1" key="1">
    <citation type="submission" date="2020-06" db="EMBL/GenBank/DDBJ databases">
        <authorList>
            <person name="Li T."/>
            <person name="Hu X."/>
            <person name="Zhang T."/>
            <person name="Song X."/>
            <person name="Zhang H."/>
            <person name="Dai N."/>
            <person name="Sheng W."/>
            <person name="Hou X."/>
            <person name="Wei L."/>
        </authorList>
    </citation>
    <scope>NUCLEOTIDE SEQUENCE</scope>
    <source>
        <strain evidence="1">3651</strain>
        <tissue evidence="1">Leaf</tissue>
    </source>
</reference>
<name>A0AAE2CI88_9LAMI</name>
<protein>
    <submittedName>
        <fullName evidence="1">Uncharacterized protein</fullName>
    </submittedName>
</protein>
<gene>
    <name evidence="1" type="ORF">Salat_1880000</name>
</gene>
<accession>A0AAE2CI88</accession>
<evidence type="ECO:0000313" key="1">
    <source>
        <dbReference type="EMBL" id="KAK4422974.1"/>
    </source>
</evidence>
<reference evidence="1" key="2">
    <citation type="journal article" date="2024" name="Plant">
        <title>Genomic evolution and insights into agronomic trait innovations of Sesamum species.</title>
        <authorList>
            <person name="Miao H."/>
            <person name="Wang L."/>
            <person name="Qu L."/>
            <person name="Liu H."/>
            <person name="Sun Y."/>
            <person name="Le M."/>
            <person name="Wang Q."/>
            <person name="Wei S."/>
            <person name="Zheng Y."/>
            <person name="Lin W."/>
            <person name="Duan Y."/>
            <person name="Cao H."/>
            <person name="Xiong S."/>
            <person name="Wang X."/>
            <person name="Wei L."/>
            <person name="Li C."/>
            <person name="Ma Q."/>
            <person name="Ju M."/>
            <person name="Zhao R."/>
            <person name="Li G."/>
            <person name="Mu C."/>
            <person name="Tian Q."/>
            <person name="Mei H."/>
            <person name="Zhang T."/>
            <person name="Gao T."/>
            <person name="Zhang H."/>
        </authorList>
    </citation>
    <scope>NUCLEOTIDE SEQUENCE</scope>
    <source>
        <strain evidence="1">3651</strain>
    </source>
</reference>
<dbReference type="EMBL" id="JACGWO010000007">
    <property type="protein sequence ID" value="KAK4422974.1"/>
    <property type="molecule type" value="Genomic_DNA"/>
</dbReference>
<sequence length="109" mass="12645">MDSKRTLVHSYYSSFCSLATSKGHVLIDSATQTWNEEPIRSIFWAEDAEMSAGPHCLTAAEFELCLVTCWTIWWQRNQAKHGQILLDPLETATFSNHYLTYYRQLYVGY</sequence>
<keyword evidence="2" id="KW-1185">Reference proteome</keyword>
<dbReference type="AlphaFoldDB" id="A0AAE2CI88"/>
<dbReference type="Proteomes" id="UP001293254">
    <property type="component" value="Unassembled WGS sequence"/>
</dbReference>
<organism evidence="1 2">
    <name type="scientific">Sesamum alatum</name>
    <dbReference type="NCBI Taxonomy" id="300844"/>
    <lineage>
        <taxon>Eukaryota</taxon>
        <taxon>Viridiplantae</taxon>
        <taxon>Streptophyta</taxon>
        <taxon>Embryophyta</taxon>
        <taxon>Tracheophyta</taxon>
        <taxon>Spermatophyta</taxon>
        <taxon>Magnoliopsida</taxon>
        <taxon>eudicotyledons</taxon>
        <taxon>Gunneridae</taxon>
        <taxon>Pentapetalae</taxon>
        <taxon>asterids</taxon>
        <taxon>lamiids</taxon>
        <taxon>Lamiales</taxon>
        <taxon>Pedaliaceae</taxon>
        <taxon>Sesamum</taxon>
    </lineage>
</organism>
<evidence type="ECO:0000313" key="2">
    <source>
        <dbReference type="Proteomes" id="UP001293254"/>
    </source>
</evidence>
<proteinExistence type="predicted"/>